<evidence type="ECO:0000313" key="5">
    <source>
        <dbReference type="Proteomes" id="UP001552299"/>
    </source>
</evidence>
<dbReference type="EMBL" id="JANQDX010000018">
    <property type="protein sequence ID" value="KAL0905933.1"/>
    <property type="molecule type" value="Genomic_DNA"/>
</dbReference>
<dbReference type="InterPro" id="IPR040265">
    <property type="entry name" value="CHUP1/IPGA1-like"/>
</dbReference>
<dbReference type="PANTHER" id="PTHR31342">
    <property type="entry name" value="PROTEIN CHUP1, CHLOROPLASTIC"/>
    <property type="match status" value="1"/>
</dbReference>
<name>A0ABD0U1R7_DENTH</name>
<evidence type="ECO:0000256" key="3">
    <source>
        <dbReference type="SAM" id="MobiDB-lite"/>
    </source>
</evidence>
<dbReference type="PANTHER" id="PTHR31342:SF4">
    <property type="entry name" value="ACTIN BINDING PROTEIN FAMILY"/>
    <property type="match status" value="1"/>
</dbReference>
<reference evidence="4 5" key="1">
    <citation type="journal article" date="2024" name="Plant Biotechnol. J.">
        <title>Dendrobium thyrsiflorum genome and its molecular insights into genes involved in important horticultural traits.</title>
        <authorList>
            <person name="Chen B."/>
            <person name="Wang J.Y."/>
            <person name="Zheng P.J."/>
            <person name="Li K.L."/>
            <person name="Liang Y.M."/>
            <person name="Chen X.F."/>
            <person name="Zhang C."/>
            <person name="Zhao X."/>
            <person name="He X."/>
            <person name="Zhang G.Q."/>
            <person name="Liu Z.J."/>
            <person name="Xu Q."/>
        </authorList>
    </citation>
    <scope>NUCLEOTIDE SEQUENCE [LARGE SCALE GENOMIC DNA]</scope>
    <source>
        <strain evidence="4">GZMU011</strain>
    </source>
</reference>
<accession>A0ABD0U1R7</accession>
<evidence type="ECO:0000256" key="2">
    <source>
        <dbReference type="SAM" id="Coils"/>
    </source>
</evidence>
<keyword evidence="5" id="KW-1185">Reference proteome</keyword>
<dbReference type="AlphaFoldDB" id="A0ABD0U1R7"/>
<proteinExistence type="predicted"/>
<feature type="coiled-coil region" evidence="2">
    <location>
        <begin position="241"/>
        <end position="328"/>
    </location>
</feature>
<evidence type="ECO:0000313" key="4">
    <source>
        <dbReference type="EMBL" id="KAL0905933.1"/>
    </source>
</evidence>
<protein>
    <recommendedName>
        <fullName evidence="6">Protein CHUP1, chloroplastic</fullName>
    </recommendedName>
</protein>
<keyword evidence="1 2" id="KW-0175">Coiled coil</keyword>
<gene>
    <name evidence="4" type="ORF">M5K25_024386</name>
</gene>
<sequence>MSNLRMNSAFSEGYDLLFLHRFLFTFQVLPNFFDSYGLGFQEEGLSELISATSTTTSTTKTMVGVSPSSRSTSDDDDFLLPEFNELVLKDFELTVKDAESNASTPTPRRSDTREDNSSMEQDISYLKNLVFALRERERNLQLQLVECFGMQGREAALRELESQLKIINLEAKLFGLKIESLQSENQRLKAQVLVHSRVRSELEAAEGKNKVLKRRIKLDGVQTKENISVLHQMIGVFQDEEQKHGRDASEMERKMKRLKELEEENGCLGTRISSLVQENLELKRKLDSAQKIANSIIEYRKAEELEQVQNLKQSNDKLLKEIEKLRLNQSSDVEELVYLRWVNACLRYELRNYQPPQGKTVARDLSKCLSPRSEEKAKQLILEYANSHTDPNAMNSIVLDDHSSSHMSTGGESDVAFMEISSTLKHSSNKIKFFSKLKKLILGKDHHCNRVYSVDRTPTSCNSDHRVSFSNSSVDDIFGRDSYDSFSSTTVEEISMADQTLSKRSSVDLQRPRRTSLEVIEGEGDAYSSEVLPPIRSAHSRGASNEENDLPEKIELRKYAEVLKGSLGTKTVIRKSTSFS</sequence>
<evidence type="ECO:0000256" key="1">
    <source>
        <dbReference type="ARBA" id="ARBA00023054"/>
    </source>
</evidence>
<feature type="region of interest" description="Disordered" evidence="3">
    <location>
        <begin position="98"/>
        <end position="119"/>
    </location>
</feature>
<evidence type="ECO:0008006" key="6">
    <source>
        <dbReference type="Google" id="ProtNLM"/>
    </source>
</evidence>
<organism evidence="4 5">
    <name type="scientific">Dendrobium thyrsiflorum</name>
    <name type="common">Pinecone-like raceme dendrobium</name>
    <name type="synonym">Orchid</name>
    <dbReference type="NCBI Taxonomy" id="117978"/>
    <lineage>
        <taxon>Eukaryota</taxon>
        <taxon>Viridiplantae</taxon>
        <taxon>Streptophyta</taxon>
        <taxon>Embryophyta</taxon>
        <taxon>Tracheophyta</taxon>
        <taxon>Spermatophyta</taxon>
        <taxon>Magnoliopsida</taxon>
        <taxon>Liliopsida</taxon>
        <taxon>Asparagales</taxon>
        <taxon>Orchidaceae</taxon>
        <taxon>Epidendroideae</taxon>
        <taxon>Malaxideae</taxon>
        <taxon>Dendrobiinae</taxon>
        <taxon>Dendrobium</taxon>
    </lineage>
</organism>
<feature type="coiled-coil region" evidence="2">
    <location>
        <begin position="150"/>
        <end position="215"/>
    </location>
</feature>
<dbReference type="Proteomes" id="UP001552299">
    <property type="component" value="Unassembled WGS sequence"/>
</dbReference>
<comment type="caution">
    <text evidence="4">The sequence shown here is derived from an EMBL/GenBank/DDBJ whole genome shotgun (WGS) entry which is preliminary data.</text>
</comment>